<keyword evidence="5" id="KW-1185">Reference proteome</keyword>
<reference evidence="4" key="1">
    <citation type="submission" date="2023-10" db="EMBL/GenBank/DDBJ databases">
        <title>Genome assembly of Pristionchus species.</title>
        <authorList>
            <person name="Yoshida K."/>
            <person name="Sommer R.J."/>
        </authorList>
    </citation>
    <scope>NUCLEOTIDE SEQUENCE</scope>
    <source>
        <strain evidence="4">RS0144</strain>
    </source>
</reference>
<dbReference type="AlphaFoldDB" id="A0AAV5SC86"/>
<feature type="non-terminal residue" evidence="4">
    <location>
        <position position="1"/>
    </location>
</feature>
<dbReference type="GO" id="GO:0030246">
    <property type="term" value="F:carbohydrate binding"/>
    <property type="evidence" value="ECO:0007669"/>
    <property type="project" value="UniProtKB-UniRule"/>
</dbReference>
<accession>A0AAV5SC86</accession>
<evidence type="ECO:0000313" key="5">
    <source>
        <dbReference type="Proteomes" id="UP001432027"/>
    </source>
</evidence>
<dbReference type="Pfam" id="PF00337">
    <property type="entry name" value="Gal-bind_lectin"/>
    <property type="match status" value="1"/>
</dbReference>
<dbReference type="SMART" id="SM00276">
    <property type="entry name" value="GLECT"/>
    <property type="match status" value="1"/>
</dbReference>
<organism evidence="4 5">
    <name type="scientific">Pristionchus entomophagus</name>
    <dbReference type="NCBI Taxonomy" id="358040"/>
    <lineage>
        <taxon>Eukaryota</taxon>
        <taxon>Metazoa</taxon>
        <taxon>Ecdysozoa</taxon>
        <taxon>Nematoda</taxon>
        <taxon>Chromadorea</taxon>
        <taxon>Rhabditida</taxon>
        <taxon>Rhabditina</taxon>
        <taxon>Diplogasteromorpha</taxon>
        <taxon>Diplogasteroidea</taxon>
        <taxon>Neodiplogasteridae</taxon>
        <taxon>Pristionchus</taxon>
    </lineage>
</organism>
<dbReference type="SMART" id="SM00908">
    <property type="entry name" value="Gal-bind_lectin"/>
    <property type="match status" value="1"/>
</dbReference>
<proteinExistence type="predicted"/>
<dbReference type="PANTHER" id="PTHR11346:SF171">
    <property type="entry name" value="GALECTIN"/>
    <property type="match status" value="1"/>
</dbReference>
<dbReference type="PROSITE" id="PS51304">
    <property type="entry name" value="GALECTIN"/>
    <property type="match status" value="1"/>
</dbReference>
<dbReference type="PANTHER" id="PTHR11346">
    <property type="entry name" value="GALECTIN"/>
    <property type="match status" value="1"/>
</dbReference>
<dbReference type="GO" id="GO:0016936">
    <property type="term" value="F:galactoside binding"/>
    <property type="evidence" value="ECO:0007669"/>
    <property type="project" value="TreeGrafter"/>
</dbReference>
<dbReference type="InterPro" id="IPR001079">
    <property type="entry name" value="Galectin_CRD"/>
</dbReference>
<gene>
    <name evidence="4" type="ORF">PENTCL1PPCAC_2180</name>
</gene>
<evidence type="ECO:0000256" key="2">
    <source>
        <dbReference type="RuleBase" id="RU102079"/>
    </source>
</evidence>
<name>A0AAV5SC86_9BILA</name>
<dbReference type="Proteomes" id="UP001432027">
    <property type="component" value="Unassembled WGS sequence"/>
</dbReference>
<evidence type="ECO:0000259" key="3">
    <source>
        <dbReference type="PROSITE" id="PS51304"/>
    </source>
</evidence>
<evidence type="ECO:0000313" key="4">
    <source>
        <dbReference type="EMBL" id="GMS80005.1"/>
    </source>
</evidence>
<keyword evidence="1 2" id="KW-0430">Lectin</keyword>
<dbReference type="SUPFAM" id="SSF49899">
    <property type="entry name" value="Concanavalin A-like lectins/glucanases"/>
    <property type="match status" value="1"/>
</dbReference>
<evidence type="ECO:0000256" key="1">
    <source>
        <dbReference type="ARBA" id="ARBA00022734"/>
    </source>
</evidence>
<sequence>ARHFCEAAQPPSSLFAQSLAQMAESDAPQLYTLTEPPKPVVETIDVRAGSTIVLTGKILSPEQCGESRFTLDLCCGLLVSGDHRDNVFLHFNPRFDLPGGWFSGDPDREIVINTLINNEWGKEERYNNAFKVGQDFKLEIRVFQQYCKIAVDDRHLCDFEHRVRMETIKCIMVQGCIEIHSITFPK</sequence>
<protein>
    <recommendedName>
        <fullName evidence="2">Galectin</fullName>
    </recommendedName>
</protein>
<feature type="domain" description="Galectin" evidence="3">
    <location>
        <begin position="38"/>
        <end position="185"/>
    </location>
</feature>
<dbReference type="InterPro" id="IPR013320">
    <property type="entry name" value="ConA-like_dom_sf"/>
</dbReference>
<dbReference type="CDD" id="cd00070">
    <property type="entry name" value="GLECT"/>
    <property type="match status" value="1"/>
</dbReference>
<comment type="caution">
    <text evidence="4">The sequence shown here is derived from an EMBL/GenBank/DDBJ whole genome shotgun (WGS) entry which is preliminary data.</text>
</comment>
<dbReference type="Gene3D" id="2.60.120.200">
    <property type="match status" value="1"/>
</dbReference>
<dbReference type="InterPro" id="IPR044156">
    <property type="entry name" value="Galectin-like"/>
</dbReference>
<dbReference type="EMBL" id="BTSX01000001">
    <property type="protein sequence ID" value="GMS80005.1"/>
    <property type="molecule type" value="Genomic_DNA"/>
</dbReference>